<evidence type="ECO:0000313" key="3">
    <source>
        <dbReference type="Proteomes" id="UP001485043"/>
    </source>
</evidence>
<dbReference type="Proteomes" id="UP001485043">
    <property type="component" value="Unassembled WGS sequence"/>
</dbReference>
<evidence type="ECO:0000313" key="2">
    <source>
        <dbReference type="EMBL" id="KAK9843387.1"/>
    </source>
</evidence>
<dbReference type="EMBL" id="JALJOV010001693">
    <property type="protein sequence ID" value="KAK9843387.1"/>
    <property type="molecule type" value="Genomic_DNA"/>
</dbReference>
<proteinExistence type="predicted"/>
<sequence length="587" mass="65102">MKHLLSKAAVCYTRATVSRNFPVCVPAANLLRLECAAQKSLSETAVLLALRIRCRTEHSAVRGASCSTAYHNQTHYAWPQPPYVLDVLEAQRPVSADSGEALAPSPFATTGHPSFEDERPGEAFPEQEPMTREESLAFGLTKPPSGRHQHELELQQIEEQELDEKQQNAFSPRLEKLGPEAREEVAAMNAQEAEARKNPPIALGPSPIPLSDLPPGVKLPGDESPIQFYFKRKGYNDFLILEGNRKGRVAYYGDVAAKIMGWDITLRKGDGKRGRPLLHIGKSAKLWDKNTKVIITDATEGQEYTPSEFQTSLDGASVTHGPEDQAWPSAELDNSVEAYRKEPARPGIATQPGAYQQGLPGVPSAPDLSLERKRSIGPSSALSTTSSVSKRHPRDPRPTPEDMRLEASTTCSTGTTRPSRAGWLPGMSPGSMHKIVEPAWGPEATRKQKAGVVWNKSVDYVLGHFVSVSSKRGPRPLAILRHVHELRGNENEFDYNGRRYCWNWHRFLGGQHTLTDMDSKEVVAVGKLHFTLAWQWITAWGFRLNGTLTITGKGKEFVDIILAGFIANLEWRKHNNKIWQIIIWTAA</sequence>
<feature type="compositionally biased region" description="Polar residues" evidence="1">
    <location>
        <begin position="304"/>
        <end position="314"/>
    </location>
</feature>
<comment type="caution">
    <text evidence="2">The sequence shown here is derived from an EMBL/GenBank/DDBJ whole genome shotgun (WGS) entry which is preliminary data.</text>
</comment>
<dbReference type="AlphaFoldDB" id="A0AAW1SBM0"/>
<reference evidence="2 3" key="1">
    <citation type="journal article" date="2024" name="Nat. Commun.">
        <title>Phylogenomics reveals the evolutionary origins of lichenization in chlorophyte algae.</title>
        <authorList>
            <person name="Puginier C."/>
            <person name="Libourel C."/>
            <person name="Otte J."/>
            <person name="Skaloud P."/>
            <person name="Haon M."/>
            <person name="Grisel S."/>
            <person name="Petersen M."/>
            <person name="Berrin J.G."/>
            <person name="Delaux P.M."/>
            <person name="Dal Grande F."/>
            <person name="Keller J."/>
        </authorList>
    </citation>
    <scope>NUCLEOTIDE SEQUENCE [LARGE SCALE GENOMIC DNA]</scope>
    <source>
        <strain evidence="2 3">SAG 2523</strain>
    </source>
</reference>
<name>A0AAW1SBM0_9CHLO</name>
<accession>A0AAW1SBM0</accession>
<gene>
    <name evidence="2" type="ORF">WJX84_000783</name>
</gene>
<feature type="region of interest" description="Disordered" evidence="1">
    <location>
        <begin position="346"/>
        <end position="428"/>
    </location>
</feature>
<feature type="region of interest" description="Disordered" evidence="1">
    <location>
        <begin position="304"/>
        <end position="328"/>
    </location>
</feature>
<feature type="compositionally biased region" description="Low complexity" evidence="1">
    <location>
        <begin position="376"/>
        <end position="388"/>
    </location>
</feature>
<feature type="compositionally biased region" description="Polar residues" evidence="1">
    <location>
        <begin position="407"/>
        <end position="418"/>
    </location>
</feature>
<protein>
    <submittedName>
        <fullName evidence="2">Uncharacterized protein</fullName>
    </submittedName>
</protein>
<feature type="region of interest" description="Disordered" evidence="1">
    <location>
        <begin position="95"/>
        <end position="133"/>
    </location>
</feature>
<organism evidence="2 3">
    <name type="scientific">Apatococcus fuscideae</name>
    <dbReference type="NCBI Taxonomy" id="2026836"/>
    <lineage>
        <taxon>Eukaryota</taxon>
        <taxon>Viridiplantae</taxon>
        <taxon>Chlorophyta</taxon>
        <taxon>core chlorophytes</taxon>
        <taxon>Trebouxiophyceae</taxon>
        <taxon>Chlorellales</taxon>
        <taxon>Chlorellaceae</taxon>
        <taxon>Apatococcus</taxon>
    </lineage>
</organism>
<keyword evidence="3" id="KW-1185">Reference proteome</keyword>
<evidence type="ECO:0000256" key="1">
    <source>
        <dbReference type="SAM" id="MobiDB-lite"/>
    </source>
</evidence>
<feature type="compositionally biased region" description="Basic and acidic residues" evidence="1">
    <location>
        <begin position="395"/>
        <end position="405"/>
    </location>
</feature>